<accession>A0A2K9VEG8</accession>
<keyword evidence="3" id="KW-1185">Reference proteome</keyword>
<evidence type="ECO:0000256" key="1">
    <source>
        <dbReference type="SAM" id="MobiDB-lite"/>
    </source>
</evidence>
<dbReference type="Proteomes" id="UP000241128">
    <property type="component" value="Segment"/>
</dbReference>
<gene>
    <name evidence="2" type="ORF">SEA_STEVEFRENCH_81</name>
</gene>
<name>A0A2K9VEG8_9CAUD</name>
<organism evidence="2 3">
    <name type="scientific">Gordonia phage SteveFrench</name>
    <dbReference type="NCBI Taxonomy" id="2079281"/>
    <lineage>
        <taxon>Viruses</taxon>
        <taxon>Duplodnaviria</taxon>
        <taxon>Heunggongvirae</taxon>
        <taxon>Uroviricota</taxon>
        <taxon>Caudoviricetes</taxon>
        <taxon>Montyvirus</taxon>
        <taxon>Montyvirus stevefrench</taxon>
    </lineage>
</organism>
<dbReference type="EMBL" id="MG770214">
    <property type="protein sequence ID" value="AUV60683.1"/>
    <property type="molecule type" value="Genomic_DNA"/>
</dbReference>
<evidence type="ECO:0000313" key="3">
    <source>
        <dbReference type="Proteomes" id="UP000241128"/>
    </source>
</evidence>
<reference evidence="2 3" key="1">
    <citation type="submission" date="2018-01" db="EMBL/GenBank/DDBJ databases">
        <authorList>
            <person name="Brammer T.X."/>
            <person name="Firkus N.C."/>
            <person name="Haglund K.L."/>
            <person name="Heubel C."/>
            <person name="Johnson K."/>
            <person name="Lowery J.D."/>
            <person name="Neidermyer S.M."/>
            <person name="Richards M.A."/>
            <person name="Urick M.N."/>
            <person name="Bonilla J.A."/>
            <person name="Klyczek K."/>
            <person name="Garlena R.A."/>
            <person name="Russell D.A."/>
            <person name="Pope W.H."/>
            <person name="Jacobs-Sera D."/>
            <person name="Hendrix R.W."/>
            <person name="Hatfull G.F."/>
        </authorList>
    </citation>
    <scope>NUCLEOTIDE SEQUENCE [LARGE SCALE GENOMIC DNA]</scope>
</reference>
<proteinExistence type="predicted"/>
<feature type="region of interest" description="Disordered" evidence="1">
    <location>
        <begin position="69"/>
        <end position="98"/>
    </location>
</feature>
<feature type="compositionally biased region" description="Basic and acidic residues" evidence="1">
    <location>
        <begin position="83"/>
        <end position="98"/>
    </location>
</feature>
<protein>
    <submittedName>
        <fullName evidence="2">Uncharacterized protein</fullName>
    </submittedName>
</protein>
<evidence type="ECO:0000313" key="2">
    <source>
        <dbReference type="EMBL" id="AUV60683.1"/>
    </source>
</evidence>
<sequence length="98" mass="11156">MRVILELEDDSNQDKAELEFRVELFTNKDIEPGEIVRLAAGSLEQLVRIEDKEEKAKRTREIMEAMKSELGNRGAVVMPNDPKSSEKVDPNADRPTED</sequence>